<organism evidence="1 2">
    <name type="scientific">Armillaria luteobubalina</name>
    <dbReference type="NCBI Taxonomy" id="153913"/>
    <lineage>
        <taxon>Eukaryota</taxon>
        <taxon>Fungi</taxon>
        <taxon>Dikarya</taxon>
        <taxon>Basidiomycota</taxon>
        <taxon>Agaricomycotina</taxon>
        <taxon>Agaricomycetes</taxon>
        <taxon>Agaricomycetidae</taxon>
        <taxon>Agaricales</taxon>
        <taxon>Marasmiineae</taxon>
        <taxon>Physalacriaceae</taxon>
        <taxon>Armillaria</taxon>
    </lineage>
</organism>
<dbReference type="EMBL" id="JAUEPU010000125">
    <property type="protein sequence ID" value="KAK0476562.1"/>
    <property type="molecule type" value="Genomic_DNA"/>
</dbReference>
<reference evidence="1" key="1">
    <citation type="submission" date="2023-06" db="EMBL/GenBank/DDBJ databases">
        <authorList>
            <consortium name="Lawrence Berkeley National Laboratory"/>
            <person name="Ahrendt S."/>
            <person name="Sahu N."/>
            <person name="Indic B."/>
            <person name="Wong-Bajracharya J."/>
            <person name="Merenyi Z."/>
            <person name="Ke H.-M."/>
            <person name="Monk M."/>
            <person name="Kocsube S."/>
            <person name="Drula E."/>
            <person name="Lipzen A."/>
            <person name="Balint B."/>
            <person name="Henrissat B."/>
            <person name="Andreopoulos B."/>
            <person name="Martin F.M."/>
            <person name="Harder C.B."/>
            <person name="Rigling D."/>
            <person name="Ford K.L."/>
            <person name="Foster G.D."/>
            <person name="Pangilinan J."/>
            <person name="Papanicolaou A."/>
            <person name="Barry K."/>
            <person name="LaButti K."/>
            <person name="Viragh M."/>
            <person name="Koriabine M."/>
            <person name="Yan M."/>
            <person name="Riley R."/>
            <person name="Champramary S."/>
            <person name="Plett K.L."/>
            <person name="Tsai I.J."/>
            <person name="Slot J."/>
            <person name="Sipos G."/>
            <person name="Plett J."/>
            <person name="Nagy L.G."/>
            <person name="Grigoriev I.V."/>
        </authorList>
    </citation>
    <scope>NUCLEOTIDE SEQUENCE</scope>
    <source>
        <strain evidence="1">HWK02</strain>
    </source>
</reference>
<comment type="caution">
    <text evidence="1">The sequence shown here is derived from an EMBL/GenBank/DDBJ whole genome shotgun (WGS) entry which is preliminary data.</text>
</comment>
<name>A0AA39U358_9AGAR</name>
<keyword evidence="2" id="KW-1185">Reference proteome</keyword>
<gene>
    <name evidence="1" type="ORF">EDD18DRAFT_1366165</name>
</gene>
<evidence type="ECO:0000313" key="2">
    <source>
        <dbReference type="Proteomes" id="UP001175228"/>
    </source>
</evidence>
<proteinExistence type="predicted"/>
<protein>
    <submittedName>
        <fullName evidence="1">Uncharacterized protein</fullName>
    </submittedName>
</protein>
<evidence type="ECO:0000313" key="1">
    <source>
        <dbReference type="EMBL" id="KAK0476562.1"/>
    </source>
</evidence>
<sequence>MSMSIFSSQQLPTSSKTVHHPAILSVYHDCLRTDPKSPLPKTINNLEMTREFGENANVTHDDVEYASNVVLTVHGYFASLQHDPKHKRDAEFIAEMYQFAVKNAYIGTTWACGHAPPADWKNEIEGLEGKIGKLKIDITSCASSQADLSTTNNAQIAASNAQTTANTAENIALNAENIANNAQTTANTAQAIVNNATTTADNAEINAKSAQNIANIAQITAKNVIIADLNGHRRYQDKFSMLRKVTSKSGLNLAQEVRPPAVKETDLKYISPAPTVGATPRQWDGWIAKYTNKDILKMIIFYNNNFGIALEDNLTQRIDKFRSFLLDCGEL</sequence>
<accession>A0AA39U358</accession>
<dbReference type="Proteomes" id="UP001175228">
    <property type="component" value="Unassembled WGS sequence"/>
</dbReference>
<dbReference type="AlphaFoldDB" id="A0AA39U358"/>